<name>A0A5C2RY16_9APHY</name>
<keyword evidence="3" id="KW-1185">Reference proteome</keyword>
<protein>
    <submittedName>
        <fullName evidence="1">Uncharacterized protein</fullName>
    </submittedName>
</protein>
<dbReference type="AlphaFoldDB" id="A0A5C2RY16"/>
<proteinExistence type="predicted"/>
<evidence type="ECO:0000313" key="2">
    <source>
        <dbReference type="EMBL" id="RPD59305.1"/>
    </source>
</evidence>
<evidence type="ECO:0000313" key="1">
    <source>
        <dbReference type="EMBL" id="RPD55940.1"/>
    </source>
</evidence>
<evidence type="ECO:0000313" key="3">
    <source>
        <dbReference type="Proteomes" id="UP000313359"/>
    </source>
</evidence>
<dbReference type="Proteomes" id="UP000313359">
    <property type="component" value="Unassembled WGS sequence"/>
</dbReference>
<dbReference type="EMBL" id="ML122271">
    <property type="protein sequence ID" value="RPD59305.1"/>
    <property type="molecule type" value="Genomic_DNA"/>
</dbReference>
<sequence>MSHTAARSDDEIGAVRKKRLPSARTCLGGGPKKTVHICAPRKDVRAQELIGTECVPCSSAPLKPCTPRRILHHNPSTWSLGQCCQQRPRAWQLLGKLPT</sequence>
<accession>A0A5C2RY16</accession>
<gene>
    <name evidence="2" type="ORF">L227DRAFT_168511</name>
    <name evidence="1" type="ORF">L227DRAFT_289343</name>
</gene>
<organism evidence="1 3">
    <name type="scientific">Lentinus tigrinus ALCF2SS1-6</name>
    <dbReference type="NCBI Taxonomy" id="1328759"/>
    <lineage>
        <taxon>Eukaryota</taxon>
        <taxon>Fungi</taxon>
        <taxon>Dikarya</taxon>
        <taxon>Basidiomycota</taxon>
        <taxon>Agaricomycotina</taxon>
        <taxon>Agaricomycetes</taxon>
        <taxon>Polyporales</taxon>
        <taxon>Polyporaceae</taxon>
        <taxon>Lentinus</taxon>
    </lineage>
</organism>
<dbReference type="EMBL" id="ML122291">
    <property type="protein sequence ID" value="RPD55940.1"/>
    <property type="molecule type" value="Genomic_DNA"/>
</dbReference>
<reference evidence="1" key="1">
    <citation type="journal article" date="2018" name="Genome Biol. Evol.">
        <title>Genomics and development of Lentinus tigrinus, a white-rot wood-decaying mushroom with dimorphic fruiting bodies.</title>
        <authorList>
            <person name="Wu B."/>
            <person name="Xu Z."/>
            <person name="Knudson A."/>
            <person name="Carlson A."/>
            <person name="Chen N."/>
            <person name="Kovaka S."/>
            <person name="LaButti K."/>
            <person name="Lipzen A."/>
            <person name="Pennachio C."/>
            <person name="Riley R."/>
            <person name="Schakwitz W."/>
            <person name="Umezawa K."/>
            <person name="Ohm R.A."/>
            <person name="Grigoriev I.V."/>
            <person name="Nagy L.G."/>
            <person name="Gibbons J."/>
            <person name="Hibbett D."/>
        </authorList>
    </citation>
    <scope>NUCLEOTIDE SEQUENCE [LARGE SCALE GENOMIC DNA]</scope>
    <source>
        <strain evidence="1">ALCF2SS1-6</strain>
    </source>
</reference>